<evidence type="ECO:0000313" key="1">
    <source>
        <dbReference type="EMBL" id="QIV96247.1"/>
    </source>
</evidence>
<organism evidence="1 2">
    <name type="scientific">Allofrancisella inopinata</name>
    <dbReference type="NCBI Taxonomy" id="1085647"/>
    <lineage>
        <taxon>Bacteria</taxon>
        <taxon>Pseudomonadati</taxon>
        <taxon>Pseudomonadota</taxon>
        <taxon>Gammaproteobacteria</taxon>
        <taxon>Thiotrichales</taxon>
        <taxon>Francisellaceae</taxon>
        <taxon>Allofrancisella</taxon>
    </lineage>
</organism>
<dbReference type="Proteomes" id="UP000502004">
    <property type="component" value="Chromosome"/>
</dbReference>
<keyword evidence="2" id="KW-1185">Reference proteome</keyword>
<name>A0AAE6YIU1_9GAMM</name>
<dbReference type="KEGG" id="aii:E4K63_05145"/>
<dbReference type="AlphaFoldDB" id="A0AAE6YIU1"/>
<reference evidence="1 2" key="1">
    <citation type="submission" date="2019-03" db="EMBL/GenBank/DDBJ databases">
        <title>Complete Genome Sequence of Allofrancisella inopinata Strain SYSU YG23 Isolated from Water-Cooling Systems in China.</title>
        <authorList>
            <person name="Ohrman C."/>
            <person name="Uneklint I."/>
            <person name="Sjodin A."/>
        </authorList>
    </citation>
    <scope>NUCLEOTIDE SEQUENCE [LARGE SCALE GENOMIC DNA]</scope>
    <source>
        <strain evidence="1 2">SYSU YG23</strain>
    </source>
</reference>
<proteinExistence type="predicted"/>
<accession>A0AAE6YIU1</accession>
<gene>
    <name evidence="1" type="ORF">E4K63_05145</name>
</gene>
<evidence type="ECO:0000313" key="2">
    <source>
        <dbReference type="Proteomes" id="UP000502004"/>
    </source>
</evidence>
<dbReference type="RefSeq" id="WP_133940378.1">
    <property type="nucleotide sequence ID" value="NZ_CP038241.1"/>
</dbReference>
<protein>
    <submittedName>
        <fullName evidence="1">Uncharacterized protein</fullName>
    </submittedName>
</protein>
<sequence>MIKSLRMQPILNPGFNYKTAAIACIDNYFVEQNKWTEIIPLHKDKKFPLSIREISRKYLGSIQGELLERRQILEIGRLLGYDTQEHDCQNFYDFLRVVEENINESIPLLLCGGVERNSFYGESGDKAIIICGYDLSKETAIILEDNQPPSDVFFASLHERLINLPNERKHEFYYKEQWWWNSTGQLRMRECKETIKPSLGSGFKGKAFTFKPNEDTRKQRRSIIEKSPMLQHNELLMLLRQDLVDSYKENSSTNQEKITLIDTNTKFDSSQELSRLCKIACIKQKSGFFHPKHTTSMGEKLLKLLNSDKYRELRYLMFKDNRLLSYRDLRAKAFNIERNYVNPNIREIGPLYPKKSIIKCHMDIEDFFCVEKMQMTVTELFKYFDTPEFKERLFKILPQKRATDNAIFKKDDSYLEWLLET</sequence>
<dbReference type="EMBL" id="CP038241">
    <property type="protein sequence ID" value="QIV96247.1"/>
    <property type="molecule type" value="Genomic_DNA"/>
</dbReference>